<dbReference type="PANTHER" id="PTHR45436">
    <property type="entry name" value="SENSOR HISTIDINE KINASE YKOH"/>
    <property type="match status" value="1"/>
</dbReference>
<evidence type="ECO:0000256" key="6">
    <source>
        <dbReference type="ARBA" id="ARBA00022777"/>
    </source>
</evidence>
<comment type="catalytic activity">
    <reaction evidence="1">
        <text>ATP + protein L-histidine = ADP + protein N-phospho-L-histidine.</text>
        <dbReference type="EC" id="2.7.13.3"/>
    </reaction>
</comment>
<dbReference type="Gene3D" id="3.30.565.10">
    <property type="entry name" value="Histidine kinase-like ATPase, C-terminal domain"/>
    <property type="match status" value="1"/>
</dbReference>
<dbReference type="OrthoDB" id="1522504at2"/>
<dbReference type="CDD" id="cd00082">
    <property type="entry name" value="HisKA"/>
    <property type="match status" value="1"/>
</dbReference>
<dbReference type="GO" id="GO:0005886">
    <property type="term" value="C:plasma membrane"/>
    <property type="evidence" value="ECO:0007669"/>
    <property type="project" value="TreeGrafter"/>
</dbReference>
<keyword evidence="4" id="KW-0808">Transferase</keyword>
<evidence type="ECO:0000256" key="2">
    <source>
        <dbReference type="ARBA" id="ARBA00012438"/>
    </source>
</evidence>
<evidence type="ECO:0000256" key="7">
    <source>
        <dbReference type="ARBA" id="ARBA00022989"/>
    </source>
</evidence>
<feature type="transmembrane region" description="Helical" evidence="8">
    <location>
        <begin position="137"/>
        <end position="161"/>
    </location>
</feature>
<evidence type="ECO:0000256" key="5">
    <source>
        <dbReference type="ARBA" id="ARBA00022692"/>
    </source>
</evidence>
<evidence type="ECO:0000256" key="1">
    <source>
        <dbReference type="ARBA" id="ARBA00000085"/>
    </source>
</evidence>
<evidence type="ECO:0000259" key="9">
    <source>
        <dbReference type="PROSITE" id="PS50109"/>
    </source>
</evidence>
<evidence type="ECO:0000256" key="8">
    <source>
        <dbReference type="SAM" id="Phobius"/>
    </source>
</evidence>
<dbReference type="InterPro" id="IPR003661">
    <property type="entry name" value="HisK_dim/P_dom"/>
</dbReference>
<gene>
    <name evidence="10" type="ORF">EII40_09460</name>
</gene>
<dbReference type="InterPro" id="IPR003594">
    <property type="entry name" value="HATPase_dom"/>
</dbReference>
<dbReference type="Gene3D" id="1.10.287.130">
    <property type="match status" value="1"/>
</dbReference>
<dbReference type="SMART" id="SM00387">
    <property type="entry name" value="HATPase_c"/>
    <property type="match status" value="1"/>
</dbReference>
<dbReference type="SMART" id="SM00388">
    <property type="entry name" value="HisKA"/>
    <property type="match status" value="1"/>
</dbReference>
<keyword evidence="3" id="KW-0597">Phosphoprotein</keyword>
<protein>
    <recommendedName>
        <fullName evidence="2">histidine kinase</fullName>
        <ecNumber evidence="2">2.7.13.3</ecNumber>
    </recommendedName>
</protein>
<evidence type="ECO:0000256" key="3">
    <source>
        <dbReference type="ARBA" id="ARBA00022553"/>
    </source>
</evidence>
<dbReference type="EC" id="2.7.13.3" evidence="2"/>
<organism evidence="10 11">
    <name type="scientific">Tannerella forsythia</name>
    <name type="common">Bacteroides forsythus</name>
    <dbReference type="NCBI Taxonomy" id="28112"/>
    <lineage>
        <taxon>Bacteria</taxon>
        <taxon>Pseudomonadati</taxon>
        <taxon>Bacteroidota</taxon>
        <taxon>Bacteroidia</taxon>
        <taxon>Bacteroidales</taxon>
        <taxon>Tannerellaceae</taxon>
        <taxon>Tannerella</taxon>
    </lineage>
</organism>
<dbReference type="GO" id="GO:0000155">
    <property type="term" value="F:phosphorelay sensor kinase activity"/>
    <property type="evidence" value="ECO:0007669"/>
    <property type="project" value="InterPro"/>
</dbReference>
<dbReference type="InterPro" id="IPR036097">
    <property type="entry name" value="HisK_dim/P_sf"/>
</dbReference>
<dbReference type="SUPFAM" id="SSF55874">
    <property type="entry name" value="ATPase domain of HSP90 chaperone/DNA topoisomerase II/histidine kinase"/>
    <property type="match status" value="1"/>
</dbReference>
<dbReference type="CDD" id="cd00075">
    <property type="entry name" value="HATPase"/>
    <property type="match status" value="1"/>
</dbReference>
<comment type="caution">
    <text evidence="10">The sequence shown here is derived from an EMBL/GenBank/DDBJ whole genome shotgun (WGS) entry which is preliminary data.</text>
</comment>
<accession>A0A3P1XM02</accession>
<name>A0A3P1XM02_TANFO</name>
<dbReference type="AlphaFoldDB" id="A0A3P1XM02"/>
<keyword evidence="5 8" id="KW-0812">Transmembrane</keyword>
<keyword evidence="8" id="KW-0472">Membrane</keyword>
<keyword evidence="7 8" id="KW-1133">Transmembrane helix</keyword>
<proteinExistence type="predicted"/>
<dbReference type="InterPro" id="IPR036890">
    <property type="entry name" value="HATPase_C_sf"/>
</dbReference>
<evidence type="ECO:0000256" key="4">
    <source>
        <dbReference type="ARBA" id="ARBA00022679"/>
    </source>
</evidence>
<sequence length="431" mass="50105">MKLIYRILIRLSIVLSILLTGWAVYFYVNIINEVNDETDDSLEDFSEMIIKRVLTGEELPVYDNSTNNSFYIQEVDEAYPHSHPNIEYLDEMIFIPEKNETEPARTLKTIFRDRNGHYLLLTVSVPTIDKNDLKEAVLFWIILLYIILLVTILAVNVWIYYRSMRPLYTLLHWFDSYTIGTKNKPLKNDTNVQEFRRLNEAVTRHTKRTEAAFELQKQFIGNASHELQTPLAICQNRLEILADSSPLTEEQLGEIIKTQQTIRQASRLNKSLLFLSKIDNRQFPESTLLSIRQQIKALLEDFEEIYAHRNISVILSEHASLHVFMHEVLASALVSNLLKNAFVHNTENGKIMIDITESQLSIRNTSDDHPLDGTQIFERFYQGHKKKGSSGLGLSIVDAICKMYQIAIRYDFRDGLHTFILTFPKKNRSFR</sequence>
<dbReference type="Pfam" id="PF02518">
    <property type="entry name" value="HATPase_c"/>
    <property type="match status" value="1"/>
</dbReference>
<dbReference type="InterPro" id="IPR050428">
    <property type="entry name" value="TCS_sensor_his_kinase"/>
</dbReference>
<evidence type="ECO:0000313" key="10">
    <source>
        <dbReference type="EMBL" id="RRD59561.1"/>
    </source>
</evidence>
<dbReference type="InterPro" id="IPR005467">
    <property type="entry name" value="His_kinase_dom"/>
</dbReference>
<dbReference type="EMBL" id="RQYS01000040">
    <property type="protein sequence ID" value="RRD59561.1"/>
    <property type="molecule type" value="Genomic_DNA"/>
</dbReference>
<evidence type="ECO:0000313" key="11">
    <source>
        <dbReference type="Proteomes" id="UP000278609"/>
    </source>
</evidence>
<dbReference type="PROSITE" id="PS50109">
    <property type="entry name" value="HIS_KIN"/>
    <property type="match status" value="1"/>
</dbReference>
<dbReference type="PANTHER" id="PTHR45436:SF5">
    <property type="entry name" value="SENSOR HISTIDINE KINASE TRCS"/>
    <property type="match status" value="1"/>
</dbReference>
<dbReference type="SUPFAM" id="SSF47384">
    <property type="entry name" value="Homodimeric domain of signal transducing histidine kinase"/>
    <property type="match status" value="1"/>
</dbReference>
<dbReference type="Proteomes" id="UP000278609">
    <property type="component" value="Unassembled WGS sequence"/>
</dbReference>
<dbReference type="Pfam" id="PF00512">
    <property type="entry name" value="HisKA"/>
    <property type="match status" value="1"/>
</dbReference>
<feature type="domain" description="Histidine kinase" evidence="9">
    <location>
        <begin position="222"/>
        <end position="427"/>
    </location>
</feature>
<dbReference type="RefSeq" id="WP_124752020.1">
    <property type="nucleotide sequence ID" value="NZ_RQYS01000040.1"/>
</dbReference>
<reference evidence="10 11" key="1">
    <citation type="submission" date="2018-11" db="EMBL/GenBank/DDBJ databases">
        <title>Genomes From Bacteria Associated with the Canine Oral Cavity: a Test Case for Automated Genome-Based Taxonomic Assignment.</title>
        <authorList>
            <person name="Coil D.A."/>
            <person name="Jospin G."/>
            <person name="Darling A.E."/>
            <person name="Wallis C."/>
            <person name="Davis I.J."/>
            <person name="Harris S."/>
            <person name="Eisen J.A."/>
            <person name="Holcombe L.J."/>
            <person name="O'Flynn C."/>
        </authorList>
    </citation>
    <scope>NUCLEOTIDE SEQUENCE [LARGE SCALE GENOMIC DNA]</scope>
    <source>
        <strain evidence="10 11">OH2617_COT-023</strain>
    </source>
</reference>
<feature type="transmembrane region" description="Helical" evidence="8">
    <location>
        <begin position="7"/>
        <end position="28"/>
    </location>
</feature>
<keyword evidence="6 10" id="KW-0418">Kinase</keyword>